<dbReference type="Proteomes" id="UP001172102">
    <property type="component" value="Unassembled WGS sequence"/>
</dbReference>
<feature type="region of interest" description="Disordered" evidence="1">
    <location>
        <begin position="71"/>
        <end position="144"/>
    </location>
</feature>
<evidence type="ECO:0000313" key="3">
    <source>
        <dbReference type="Proteomes" id="UP001172102"/>
    </source>
</evidence>
<accession>A0AA40DWH9</accession>
<evidence type="ECO:0000313" key="2">
    <source>
        <dbReference type="EMBL" id="KAK0716182.1"/>
    </source>
</evidence>
<name>A0AA40DWH9_9PEZI</name>
<dbReference type="AlphaFoldDB" id="A0AA40DWH9"/>
<sequence>MSAASSAEPLDEGQEGQSESSAPPQRQRRPRARPITRDEGIEIRALHKYAKMSHEQIAAVTPFSINQIKLACSGPRHPRKPDRWSSAKELAPNKSAPAAASAAAPAAATTSTQATEAAEPSEQIPSSAHPIGEPPALRVAVKFN</sequence>
<dbReference type="EMBL" id="JAUKUA010000004">
    <property type="protein sequence ID" value="KAK0716182.1"/>
    <property type="molecule type" value="Genomic_DNA"/>
</dbReference>
<proteinExistence type="predicted"/>
<keyword evidence="3" id="KW-1185">Reference proteome</keyword>
<protein>
    <submittedName>
        <fullName evidence="2">Uncharacterized protein</fullName>
    </submittedName>
</protein>
<organism evidence="2 3">
    <name type="scientific">Lasiosphaeris hirsuta</name>
    <dbReference type="NCBI Taxonomy" id="260670"/>
    <lineage>
        <taxon>Eukaryota</taxon>
        <taxon>Fungi</taxon>
        <taxon>Dikarya</taxon>
        <taxon>Ascomycota</taxon>
        <taxon>Pezizomycotina</taxon>
        <taxon>Sordariomycetes</taxon>
        <taxon>Sordariomycetidae</taxon>
        <taxon>Sordariales</taxon>
        <taxon>Lasiosphaeriaceae</taxon>
        <taxon>Lasiosphaeris</taxon>
    </lineage>
</organism>
<feature type="compositionally biased region" description="Low complexity" evidence="1">
    <location>
        <begin position="95"/>
        <end position="123"/>
    </location>
</feature>
<evidence type="ECO:0000256" key="1">
    <source>
        <dbReference type="SAM" id="MobiDB-lite"/>
    </source>
</evidence>
<comment type="caution">
    <text evidence="2">The sequence shown here is derived from an EMBL/GenBank/DDBJ whole genome shotgun (WGS) entry which is preliminary data.</text>
</comment>
<gene>
    <name evidence="2" type="ORF">B0H67DRAFT_554539</name>
</gene>
<reference evidence="2" key="1">
    <citation type="submission" date="2023-06" db="EMBL/GenBank/DDBJ databases">
        <title>Genome-scale phylogeny and comparative genomics of the fungal order Sordariales.</title>
        <authorList>
            <consortium name="Lawrence Berkeley National Laboratory"/>
            <person name="Hensen N."/>
            <person name="Bonometti L."/>
            <person name="Westerberg I."/>
            <person name="Brannstrom I.O."/>
            <person name="Guillou S."/>
            <person name="Cros-Aarteil S."/>
            <person name="Calhoun S."/>
            <person name="Haridas S."/>
            <person name="Kuo A."/>
            <person name="Mondo S."/>
            <person name="Pangilinan J."/>
            <person name="Riley R."/>
            <person name="Labutti K."/>
            <person name="Andreopoulos B."/>
            <person name="Lipzen A."/>
            <person name="Chen C."/>
            <person name="Yanf M."/>
            <person name="Daum C."/>
            <person name="Ng V."/>
            <person name="Clum A."/>
            <person name="Steindorff A."/>
            <person name="Ohm R."/>
            <person name="Martin F."/>
            <person name="Silar P."/>
            <person name="Natvig D."/>
            <person name="Lalanne C."/>
            <person name="Gautier V."/>
            <person name="Ament-Velasquez S.L."/>
            <person name="Kruys A."/>
            <person name="Hutchinson M.I."/>
            <person name="Powell A.J."/>
            <person name="Barry K."/>
            <person name="Miller A.N."/>
            <person name="Grigoriev I.V."/>
            <person name="Debuchy R."/>
            <person name="Gladieux P."/>
            <person name="Thoren M.H."/>
            <person name="Johannesson H."/>
        </authorList>
    </citation>
    <scope>NUCLEOTIDE SEQUENCE</scope>
    <source>
        <strain evidence="2">SMH4607-1</strain>
    </source>
</reference>
<feature type="region of interest" description="Disordered" evidence="1">
    <location>
        <begin position="1"/>
        <end position="40"/>
    </location>
</feature>